<dbReference type="Pfam" id="PF00069">
    <property type="entry name" value="Pkinase"/>
    <property type="match status" value="1"/>
</dbReference>
<dbReference type="InterPro" id="IPR008271">
    <property type="entry name" value="Ser/Thr_kinase_AS"/>
</dbReference>
<dbReference type="InterPro" id="IPR000719">
    <property type="entry name" value="Prot_kinase_dom"/>
</dbReference>
<gene>
    <name evidence="20" type="ORF">PYX00_006032</name>
</gene>
<dbReference type="SUPFAM" id="SSF56112">
    <property type="entry name" value="Protein kinase-like (PK-like)"/>
    <property type="match status" value="1"/>
</dbReference>
<evidence type="ECO:0000313" key="20">
    <source>
        <dbReference type="EMBL" id="KAL0273339.1"/>
    </source>
</evidence>
<dbReference type="InterPro" id="IPR011009">
    <property type="entry name" value="Kinase-like_dom_sf"/>
</dbReference>
<keyword evidence="9 17" id="KW-0067">ATP-binding</keyword>
<dbReference type="AlphaFoldDB" id="A0AAW2HTR4"/>
<keyword evidence="3" id="KW-1017">Isopeptide bond</keyword>
<dbReference type="EMBL" id="JARGDH010000003">
    <property type="protein sequence ID" value="KAL0273339.1"/>
    <property type="molecule type" value="Genomic_DNA"/>
</dbReference>
<keyword evidence="6" id="KW-0808">Transferase</keyword>
<evidence type="ECO:0000256" key="3">
    <source>
        <dbReference type="ARBA" id="ARBA00022499"/>
    </source>
</evidence>
<dbReference type="PROSITE" id="PS00108">
    <property type="entry name" value="PROTEIN_KINASE_ST"/>
    <property type="match status" value="1"/>
</dbReference>
<keyword evidence="4" id="KW-0723">Serine/threonine-protein kinase</keyword>
<evidence type="ECO:0000256" key="2">
    <source>
        <dbReference type="ARBA" id="ARBA00012513"/>
    </source>
</evidence>
<keyword evidence="10" id="KW-0832">Ubl conjugation</keyword>
<dbReference type="PROSITE" id="PS00107">
    <property type="entry name" value="PROTEIN_KINASE_ATP"/>
    <property type="match status" value="1"/>
</dbReference>
<dbReference type="PANTHER" id="PTHR24058:SF17">
    <property type="entry name" value="HOMEODOMAIN INTERACTING PROTEIN KINASE, ISOFORM D"/>
    <property type="match status" value="1"/>
</dbReference>
<name>A0AAW2HTR4_9NEOP</name>
<dbReference type="EC" id="2.7.11.1" evidence="2"/>
<dbReference type="InterPro" id="IPR050494">
    <property type="entry name" value="Ser_Thr_dual-spec_kinase"/>
</dbReference>
<keyword evidence="12" id="KW-0804">Transcription</keyword>
<dbReference type="GO" id="GO:0005524">
    <property type="term" value="F:ATP binding"/>
    <property type="evidence" value="ECO:0007669"/>
    <property type="project" value="UniProtKB-UniRule"/>
</dbReference>
<dbReference type="GO" id="GO:0005737">
    <property type="term" value="C:cytoplasm"/>
    <property type="evidence" value="ECO:0007669"/>
    <property type="project" value="UniProtKB-ARBA"/>
</dbReference>
<keyword evidence="11" id="KW-0805">Transcription regulation</keyword>
<sequence length="1110" mass="123365">MFIHSTAPQQSLGGIVINNSTHSNNHSHLSTITDSNTVHVFKRRKLDATVDSYATGTKSNESYSLVKNNDNFIVPTSNVQVDGFVTKIKDDRYSIKNYSNIKTNCNENYAGVINKNIDNFNTFTKNDKFNEAHFKNSDNYQPASLNSNIDYINSGSIRASSSRRSNTKNGSSDEKSPQHGAMAQTLVRASTIKLLDTYHRCGQKRKCCGGEGDGAGGQSTTTTAHGKTGGAGAAPAPQTQQSSGADGDYQLVQHEVLYSMTTQYEVLEFLGRGTFGQVVKCWKKGTNEIVAIKILKNHPSYARQGQIEVSILSRLSQENADEFNFVRAYECFQHKNHTCLVFEMLEQNLYDFLKHNKFSPLPLKYIRPILQQVLTALLKLKQLGLIHADLKPENIMLVDPAKQPYRVKVIDFGSASHVSKAVCNTYLQSRYYRAPEIILGLPFCEAIDMWSVGCVVAELFLGWPLYPGSSEYDQIRYISQTQGLPTENMLNNASKTTKFFYRDMDSTYPFWRLKTPEEHESETGMKSKEARKYIFNCLDDIGQVNVPTDLEGGELLAEKADRKEFIDLLKRMLTMDQERRITPGEALNHPFVMLAHLVDYAHCNNVKASVQMMEVCRRNGFNGPTSSSHHQSSAQAPPLVNLVPSSNGNVTLTFNNQVQRPGFPAENLYHLYNGRRQYGSSGHQLVSSIICPSGYQGMGSPAKHVTVVAQQPPPQMQIQPPIISQNVAGQQYVPVSMVEPSGRQMLLANAMHTSWPAGSGRQMTLVPSWHPQPTIQQISESDWGRPLIAVDSTAILQEQRPVFPVDVAPDMYAEPSIVEHHAHNNWNSKRSNHKNNSHHHHHHQHYQQFKLRLRASVTYDNLTIISCIPVLPWLQVRTAPAGRNVVCYSDDLDSVTFTALKSHLNLTFLNTPVISQPPQNHSYHHLTVPARHETKKETTQLSPVKKRVKEGTPPSENQRTHREGHHRAPPGQSESPGYWHCQQSSNQGNNSNRQQTITIDDTPSPPVSVITISDSDDESPGKNNGNRSHRELLQNVISYVTVGDSDNEDHMSPTKNGHFESPSSVFGGSELPTAAASFPIVATAAAAAAAISPDSTVAAAESHQTRTASK</sequence>
<evidence type="ECO:0000256" key="5">
    <source>
        <dbReference type="ARBA" id="ARBA00022553"/>
    </source>
</evidence>
<dbReference type="Gene3D" id="1.10.510.10">
    <property type="entry name" value="Transferase(Phosphotransferase) domain 1"/>
    <property type="match status" value="1"/>
</dbReference>
<comment type="similarity">
    <text evidence="16">Belongs to the protein kinase superfamily. CMGC Ser/Thr protein kinase family. HIPK subfamily.</text>
</comment>
<dbReference type="SMART" id="SM00220">
    <property type="entry name" value="S_TKc"/>
    <property type="match status" value="1"/>
</dbReference>
<evidence type="ECO:0000256" key="4">
    <source>
        <dbReference type="ARBA" id="ARBA00022527"/>
    </source>
</evidence>
<keyword evidence="8" id="KW-0418">Kinase</keyword>
<proteinExistence type="inferred from homology"/>
<dbReference type="PANTHER" id="PTHR24058">
    <property type="entry name" value="DUAL SPECIFICITY PROTEIN KINASE"/>
    <property type="match status" value="1"/>
</dbReference>
<feature type="compositionally biased region" description="Low complexity" evidence="18">
    <location>
        <begin position="233"/>
        <end position="245"/>
    </location>
</feature>
<keyword evidence="5" id="KW-0597">Phosphoprotein</keyword>
<keyword evidence="7 17" id="KW-0547">Nucleotide-binding</keyword>
<reference evidence="20" key="1">
    <citation type="journal article" date="2024" name="Gigascience">
        <title>Chromosome-level genome of the poultry shaft louse Menopon gallinae provides insight into the host-switching and adaptive evolution of parasitic lice.</title>
        <authorList>
            <person name="Xu Y."/>
            <person name="Ma L."/>
            <person name="Liu S."/>
            <person name="Liang Y."/>
            <person name="Liu Q."/>
            <person name="He Z."/>
            <person name="Tian L."/>
            <person name="Duan Y."/>
            <person name="Cai W."/>
            <person name="Li H."/>
            <person name="Song F."/>
        </authorList>
    </citation>
    <scope>NUCLEOTIDE SEQUENCE</scope>
    <source>
        <strain evidence="20">Cailab_2023a</strain>
    </source>
</reference>
<dbReference type="FunFam" id="1.10.510.10:FF:000029">
    <property type="entry name" value="Homeodomain-interacting protein kinase 2 isoform 1"/>
    <property type="match status" value="1"/>
</dbReference>
<evidence type="ECO:0000256" key="6">
    <source>
        <dbReference type="ARBA" id="ARBA00022679"/>
    </source>
</evidence>
<keyword evidence="13" id="KW-0539">Nucleus</keyword>
<evidence type="ECO:0000256" key="14">
    <source>
        <dbReference type="ARBA" id="ARBA00047899"/>
    </source>
</evidence>
<dbReference type="Gene3D" id="3.30.200.20">
    <property type="entry name" value="Phosphorylase Kinase, domain 1"/>
    <property type="match status" value="1"/>
</dbReference>
<feature type="binding site" evidence="17">
    <location>
        <position position="293"/>
    </location>
    <ligand>
        <name>ATP</name>
        <dbReference type="ChEBI" id="CHEBI:30616"/>
    </ligand>
</feature>
<evidence type="ECO:0000256" key="15">
    <source>
        <dbReference type="ARBA" id="ARBA00048679"/>
    </source>
</evidence>
<evidence type="ECO:0000256" key="16">
    <source>
        <dbReference type="ARBA" id="ARBA00061380"/>
    </source>
</evidence>
<dbReference type="GO" id="GO:0005654">
    <property type="term" value="C:nucleoplasm"/>
    <property type="evidence" value="ECO:0007669"/>
    <property type="project" value="UniProtKB-ARBA"/>
</dbReference>
<feature type="region of interest" description="Disordered" evidence="18">
    <location>
        <begin position="156"/>
        <end position="181"/>
    </location>
</feature>
<feature type="domain" description="Protein kinase" evidence="19">
    <location>
        <begin position="264"/>
        <end position="592"/>
    </location>
</feature>
<feature type="region of interest" description="Disordered" evidence="18">
    <location>
        <begin position="209"/>
        <end position="245"/>
    </location>
</feature>
<comment type="catalytic activity">
    <reaction evidence="15">
        <text>L-seryl-[protein] + ATP = O-phospho-L-seryl-[protein] + ADP + H(+)</text>
        <dbReference type="Rhea" id="RHEA:17989"/>
        <dbReference type="Rhea" id="RHEA-COMP:9863"/>
        <dbReference type="Rhea" id="RHEA-COMP:11604"/>
        <dbReference type="ChEBI" id="CHEBI:15378"/>
        <dbReference type="ChEBI" id="CHEBI:29999"/>
        <dbReference type="ChEBI" id="CHEBI:30616"/>
        <dbReference type="ChEBI" id="CHEBI:83421"/>
        <dbReference type="ChEBI" id="CHEBI:456216"/>
        <dbReference type="EC" id="2.7.11.1"/>
    </reaction>
</comment>
<comment type="catalytic activity">
    <reaction evidence="14">
        <text>L-threonyl-[protein] + ATP = O-phospho-L-threonyl-[protein] + ADP + H(+)</text>
        <dbReference type="Rhea" id="RHEA:46608"/>
        <dbReference type="Rhea" id="RHEA-COMP:11060"/>
        <dbReference type="Rhea" id="RHEA-COMP:11605"/>
        <dbReference type="ChEBI" id="CHEBI:15378"/>
        <dbReference type="ChEBI" id="CHEBI:30013"/>
        <dbReference type="ChEBI" id="CHEBI:30616"/>
        <dbReference type="ChEBI" id="CHEBI:61977"/>
        <dbReference type="ChEBI" id="CHEBI:456216"/>
        <dbReference type="EC" id="2.7.11.1"/>
    </reaction>
</comment>
<evidence type="ECO:0000256" key="8">
    <source>
        <dbReference type="ARBA" id="ARBA00022777"/>
    </source>
</evidence>
<evidence type="ECO:0000259" key="19">
    <source>
        <dbReference type="PROSITE" id="PS50011"/>
    </source>
</evidence>
<evidence type="ECO:0000256" key="13">
    <source>
        <dbReference type="ARBA" id="ARBA00023242"/>
    </source>
</evidence>
<dbReference type="InterPro" id="IPR017441">
    <property type="entry name" value="Protein_kinase_ATP_BS"/>
</dbReference>
<evidence type="ECO:0000256" key="10">
    <source>
        <dbReference type="ARBA" id="ARBA00022843"/>
    </source>
</evidence>
<feature type="region of interest" description="Disordered" evidence="18">
    <location>
        <begin position="914"/>
        <end position="1031"/>
    </location>
</feature>
<dbReference type="GO" id="GO:0004674">
    <property type="term" value="F:protein serine/threonine kinase activity"/>
    <property type="evidence" value="ECO:0007669"/>
    <property type="project" value="UniProtKB-KW"/>
</dbReference>
<dbReference type="PROSITE" id="PS50011">
    <property type="entry name" value="PROTEIN_KINASE_DOM"/>
    <property type="match status" value="1"/>
</dbReference>
<dbReference type="GO" id="GO:0004713">
    <property type="term" value="F:protein tyrosine kinase activity"/>
    <property type="evidence" value="ECO:0007669"/>
    <property type="project" value="TreeGrafter"/>
</dbReference>
<protein>
    <recommendedName>
        <fullName evidence="2">non-specific serine/threonine protein kinase</fullName>
        <ecNumber evidence="2">2.7.11.1</ecNumber>
    </recommendedName>
</protein>
<accession>A0AAW2HTR4</accession>
<evidence type="ECO:0000256" key="17">
    <source>
        <dbReference type="PROSITE-ProRule" id="PRU10141"/>
    </source>
</evidence>
<evidence type="ECO:0000256" key="11">
    <source>
        <dbReference type="ARBA" id="ARBA00023015"/>
    </source>
</evidence>
<feature type="compositionally biased region" description="Low complexity" evidence="18">
    <location>
        <begin position="982"/>
        <end position="995"/>
    </location>
</feature>
<evidence type="ECO:0000256" key="7">
    <source>
        <dbReference type="ARBA" id="ARBA00022741"/>
    </source>
</evidence>
<evidence type="ECO:0000256" key="1">
    <source>
        <dbReference type="ARBA" id="ARBA00004123"/>
    </source>
</evidence>
<evidence type="ECO:0000256" key="12">
    <source>
        <dbReference type="ARBA" id="ARBA00023163"/>
    </source>
</evidence>
<organism evidence="20">
    <name type="scientific">Menopon gallinae</name>
    <name type="common">poultry shaft louse</name>
    <dbReference type="NCBI Taxonomy" id="328185"/>
    <lineage>
        <taxon>Eukaryota</taxon>
        <taxon>Metazoa</taxon>
        <taxon>Ecdysozoa</taxon>
        <taxon>Arthropoda</taxon>
        <taxon>Hexapoda</taxon>
        <taxon>Insecta</taxon>
        <taxon>Pterygota</taxon>
        <taxon>Neoptera</taxon>
        <taxon>Paraneoptera</taxon>
        <taxon>Psocodea</taxon>
        <taxon>Troctomorpha</taxon>
        <taxon>Phthiraptera</taxon>
        <taxon>Amblycera</taxon>
        <taxon>Menoponidae</taxon>
        <taxon>Menopon</taxon>
    </lineage>
</organism>
<dbReference type="FunFam" id="3.30.200.20:FF:000022">
    <property type="entry name" value="Homeodomain-interacting protein kinase 2 isoform 1"/>
    <property type="match status" value="1"/>
</dbReference>
<evidence type="ECO:0000256" key="9">
    <source>
        <dbReference type="ARBA" id="ARBA00022840"/>
    </source>
</evidence>
<comment type="caution">
    <text evidence="20">The sequence shown here is derived from an EMBL/GenBank/DDBJ whole genome shotgun (WGS) entry which is preliminary data.</text>
</comment>
<evidence type="ECO:0000256" key="18">
    <source>
        <dbReference type="SAM" id="MobiDB-lite"/>
    </source>
</evidence>
<dbReference type="CDD" id="cd14211">
    <property type="entry name" value="STKc_HIPK"/>
    <property type="match status" value="1"/>
</dbReference>
<comment type="subcellular location">
    <subcellularLocation>
        <location evidence="1">Nucleus</location>
    </subcellularLocation>
</comment>
<feature type="region of interest" description="Disordered" evidence="18">
    <location>
        <begin position="1044"/>
        <end position="1071"/>
    </location>
</feature>